<evidence type="ECO:0000313" key="9">
    <source>
        <dbReference type="Proteomes" id="UP000199438"/>
    </source>
</evidence>
<dbReference type="PANTHER" id="PTHR43369">
    <property type="entry name" value="PHOSPHORIBOSYLGLYCINAMIDE FORMYLTRANSFERASE"/>
    <property type="match status" value="1"/>
</dbReference>
<keyword evidence="2 6" id="KW-0808">Transferase</keyword>
<feature type="site" description="Raises pKa of active site His" evidence="6">
    <location>
        <position position="154"/>
    </location>
</feature>
<dbReference type="AlphaFoldDB" id="A0A1I1DHP1"/>
<dbReference type="SUPFAM" id="SSF53328">
    <property type="entry name" value="Formyltransferase"/>
    <property type="match status" value="1"/>
</dbReference>
<comment type="similarity">
    <text evidence="4 6">Belongs to the GART family.</text>
</comment>
<feature type="binding site" evidence="6">
    <location>
        <begin position="21"/>
        <end position="23"/>
    </location>
    <ligand>
        <name>N(1)-(5-phospho-beta-D-ribosyl)glycinamide</name>
        <dbReference type="ChEBI" id="CHEBI:143788"/>
    </ligand>
</feature>
<dbReference type="InterPro" id="IPR001555">
    <property type="entry name" value="GART_AS"/>
</dbReference>
<sequence length="199" mass="22933">MSDQPKNNNVRKIVIFASGSGSNTENIIRYFENSENIKVVAVFSNKRNARVLRRAYDLDVQALHFDRDSFYHSNDVLHVLKDIDPDLIILAGFLWMVPKNIIENFPNRIINVHPALLPNYGGKGMYGMRVHEAIITNKEKESGITIHFVNEHYDEGEHIFQAKTIIEEHDSPESLASKIHELEHHHFPLVIEQLLKKDS</sequence>
<dbReference type="EC" id="2.1.2.2" evidence="6"/>
<proteinExistence type="inferred from homology"/>
<evidence type="ECO:0000256" key="1">
    <source>
        <dbReference type="ARBA" id="ARBA00005054"/>
    </source>
</evidence>
<feature type="active site" description="Proton donor" evidence="6">
    <location>
        <position position="113"/>
    </location>
</feature>
<dbReference type="PROSITE" id="PS00373">
    <property type="entry name" value="GART"/>
    <property type="match status" value="1"/>
</dbReference>
<dbReference type="Pfam" id="PF00551">
    <property type="entry name" value="Formyl_trans_N"/>
    <property type="match status" value="1"/>
</dbReference>
<comment type="catalytic activity">
    <reaction evidence="5 6">
        <text>N(1)-(5-phospho-beta-D-ribosyl)glycinamide + (6R)-10-formyltetrahydrofolate = N(2)-formyl-N(1)-(5-phospho-beta-D-ribosyl)glycinamide + (6S)-5,6,7,8-tetrahydrofolate + H(+)</text>
        <dbReference type="Rhea" id="RHEA:15053"/>
        <dbReference type="ChEBI" id="CHEBI:15378"/>
        <dbReference type="ChEBI" id="CHEBI:57453"/>
        <dbReference type="ChEBI" id="CHEBI:143788"/>
        <dbReference type="ChEBI" id="CHEBI:147286"/>
        <dbReference type="ChEBI" id="CHEBI:195366"/>
        <dbReference type="EC" id="2.1.2.2"/>
    </reaction>
</comment>
<dbReference type="InterPro" id="IPR036477">
    <property type="entry name" value="Formyl_transf_N_sf"/>
</dbReference>
<dbReference type="GO" id="GO:0005829">
    <property type="term" value="C:cytosol"/>
    <property type="evidence" value="ECO:0007669"/>
    <property type="project" value="TreeGrafter"/>
</dbReference>
<evidence type="ECO:0000259" key="7">
    <source>
        <dbReference type="Pfam" id="PF00551"/>
    </source>
</evidence>
<dbReference type="OrthoDB" id="9806170at2"/>
<evidence type="ECO:0000256" key="5">
    <source>
        <dbReference type="ARBA" id="ARBA00047664"/>
    </source>
</evidence>
<dbReference type="RefSeq" id="WP_092539697.1">
    <property type="nucleotide sequence ID" value="NZ_FOKV01000001.1"/>
</dbReference>
<reference evidence="9" key="1">
    <citation type="submission" date="2016-10" db="EMBL/GenBank/DDBJ databases">
        <authorList>
            <person name="Varghese N."/>
            <person name="Submissions S."/>
        </authorList>
    </citation>
    <scope>NUCLEOTIDE SEQUENCE [LARGE SCALE GENOMIC DNA]</scope>
    <source>
        <strain evidence="9">DSM 24499</strain>
    </source>
</reference>
<evidence type="ECO:0000256" key="6">
    <source>
        <dbReference type="HAMAP-Rule" id="MF_01930"/>
    </source>
</evidence>
<comment type="function">
    <text evidence="6">Catalyzes the transfer of a formyl group from 10-formyltetrahydrofolate to 5-phospho-ribosyl-glycinamide (GAR), producing 5-phospho-ribosyl-N-formylglycinamide (FGAR) and tetrahydrofolate.</text>
</comment>
<dbReference type="Gene3D" id="3.40.50.170">
    <property type="entry name" value="Formyl transferase, N-terminal domain"/>
    <property type="match status" value="1"/>
</dbReference>
<dbReference type="STRING" id="1334022.SAMN04487907_101378"/>
<dbReference type="Proteomes" id="UP000199438">
    <property type="component" value="Unassembled WGS sequence"/>
</dbReference>
<comment type="pathway">
    <text evidence="1 6">Purine metabolism; IMP biosynthesis via de novo pathway; N(2)-formyl-N(1)-(5-phospho-D-ribosyl)glycinamide from N(1)-(5-phospho-D-ribosyl)glycinamide (10-formyl THF route): step 1/1.</text>
</comment>
<keyword evidence="9" id="KW-1185">Reference proteome</keyword>
<dbReference type="InterPro" id="IPR004607">
    <property type="entry name" value="GART"/>
</dbReference>
<gene>
    <name evidence="6" type="primary">purN</name>
    <name evidence="8" type="ORF">SAMN04487907_101378</name>
</gene>
<evidence type="ECO:0000256" key="4">
    <source>
        <dbReference type="ARBA" id="ARBA00038440"/>
    </source>
</evidence>
<comment type="caution">
    <text evidence="6">Lacks conserved residue(s) required for the propagation of feature annotation.</text>
</comment>
<dbReference type="CDD" id="cd08645">
    <property type="entry name" value="FMT_core_GART"/>
    <property type="match status" value="1"/>
</dbReference>
<dbReference type="UniPathway" id="UPA00074">
    <property type="reaction ID" value="UER00126"/>
</dbReference>
<evidence type="ECO:0000256" key="2">
    <source>
        <dbReference type="ARBA" id="ARBA00022679"/>
    </source>
</evidence>
<organism evidence="8 9">
    <name type="scientific">Zunongwangia mangrovi</name>
    <dbReference type="NCBI Taxonomy" id="1334022"/>
    <lineage>
        <taxon>Bacteria</taxon>
        <taxon>Pseudomonadati</taxon>
        <taxon>Bacteroidota</taxon>
        <taxon>Flavobacteriia</taxon>
        <taxon>Flavobacteriales</taxon>
        <taxon>Flavobacteriaceae</taxon>
        <taxon>Zunongwangia</taxon>
    </lineage>
</organism>
<evidence type="ECO:0000313" key="8">
    <source>
        <dbReference type="EMBL" id="SFB74344.1"/>
    </source>
</evidence>
<dbReference type="PANTHER" id="PTHR43369:SF2">
    <property type="entry name" value="PHOSPHORIBOSYLGLYCINAMIDE FORMYLTRANSFERASE"/>
    <property type="match status" value="1"/>
</dbReference>
<accession>A0A1I1DHP1</accession>
<protein>
    <recommendedName>
        <fullName evidence="6">Phosphoribosylglycinamide formyltransferase</fullName>
        <ecNumber evidence="6">2.1.2.2</ecNumber>
    </recommendedName>
    <alternativeName>
        <fullName evidence="6">5'-phosphoribosylglycinamide transformylase</fullName>
    </alternativeName>
    <alternativeName>
        <fullName evidence="6">GAR transformylase</fullName>
        <shortName evidence="6">GART</shortName>
    </alternativeName>
</protein>
<dbReference type="HAMAP" id="MF_01930">
    <property type="entry name" value="PurN"/>
    <property type="match status" value="1"/>
</dbReference>
<evidence type="ECO:0000256" key="3">
    <source>
        <dbReference type="ARBA" id="ARBA00022755"/>
    </source>
</evidence>
<dbReference type="InterPro" id="IPR002376">
    <property type="entry name" value="Formyl_transf_N"/>
</dbReference>
<feature type="binding site" evidence="6">
    <location>
        <position position="67"/>
    </location>
    <ligand>
        <name>(6R)-10-formyltetrahydrofolate</name>
        <dbReference type="ChEBI" id="CHEBI:195366"/>
    </ligand>
</feature>
<feature type="binding site" evidence="6">
    <location>
        <position position="111"/>
    </location>
    <ligand>
        <name>(6R)-10-formyltetrahydrofolate</name>
        <dbReference type="ChEBI" id="CHEBI:195366"/>
    </ligand>
</feature>
<name>A0A1I1DHP1_9FLAO</name>
<keyword evidence="3 6" id="KW-0658">Purine biosynthesis</keyword>
<dbReference type="EMBL" id="FOKV01000001">
    <property type="protein sequence ID" value="SFB74344.1"/>
    <property type="molecule type" value="Genomic_DNA"/>
</dbReference>
<dbReference type="GO" id="GO:0004644">
    <property type="term" value="F:phosphoribosylglycinamide formyltransferase activity"/>
    <property type="evidence" value="ECO:0007669"/>
    <property type="project" value="UniProtKB-UniRule"/>
</dbReference>
<feature type="domain" description="Formyl transferase N-terminal" evidence="7">
    <location>
        <begin position="12"/>
        <end position="191"/>
    </location>
</feature>
<dbReference type="GO" id="GO:0006189">
    <property type="term" value="P:'de novo' IMP biosynthetic process"/>
    <property type="evidence" value="ECO:0007669"/>
    <property type="project" value="UniProtKB-UniRule"/>
</dbReference>